<evidence type="ECO:0000313" key="1">
    <source>
        <dbReference type="EMBL" id="MBL7630954.1"/>
    </source>
</evidence>
<sequence length="75" mass="8060">MEIPDLADLIWLFEDEPTSEIDSPWPVGLHSFRLARGEQEVLFSLDPLPGDAYITLFAAGKEIASLAAGSGALST</sequence>
<dbReference type="Proteomes" id="UP000604475">
    <property type="component" value="Unassembled WGS sequence"/>
</dbReference>
<organism evidence="1 2">
    <name type="scientific">Frankia nepalensis</name>
    <dbReference type="NCBI Taxonomy" id="1836974"/>
    <lineage>
        <taxon>Bacteria</taxon>
        <taxon>Bacillati</taxon>
        <taxon>Actinomycetota</taxon>
        <taxon>Actinomycetes</taxon>
        <taxon>Frankiales</taxon>
        <taxon>Frankiaceae</taxon>
        <taxon>Frankia</taxon>
    </lineage>
</organism>
<protein>
    <submittedName>
        <fullName evidence="1">Uncharacterized protein</fullName>
    </submittedName>
</protein>
<comment type="caution">
    <text evidence="1">The sequence shown here is derived from an EMBL/GenBank/DDBJ whole genome shotgun (WGS) entry which is preliminary data.</text>
</comment>
<proteinExistence type="predicted"/>
<evidence type="ECO:0000313" key="2">
    <source>
        <dbReference type="Proteomes" id="UP000604475"/>
    </source>
</evidence>
<name>A0A937RPC8_9ACTN</name>
<gene>
    <name evidence="1" type="ORF">I7412_28085</name>
</gene>
<keyword evidence="2" id="KW-1185">Reference proteome</keyword>
<reference evidence="1" key="1">
    <citation type="submission" date="2020-12" db="EMBL/GenBank/DDBJ databases">
        <title>Genomic characterization of non-nitrogen-fixing Frankia strains.</title>
        <authorList>
            <person name="Carlos-Shanley C."/>
            <person name="Guerra T."/>
            <person name="Hahn D."/>
        </authorList>
    </citation>
    <scope>NUCLEOTIDE SEQUENCE</scope>
    <source>
        <strain evidence="1">CN6</strain>
    </source>
</reference>
<dbReference type="AlphaFoldDB" id="A0A937RPC8"/>
<dbReference type="EMBL" id="JAEACQ010000257">
    <property type="protein sequence ID" value="MBL7630954.1"/>
    <property type="molecule type" value="Genomic_DNA"/>
</dbReference>
<dbReference type="RefSeq" id="WP_203002052.1">
    <property type="nucleotide sequence ID" value="NZ_JADWYU010000100.1"/>
</dbReference>
<accession>A0A937RPC8</accession>